<reference evidence="2 3" key="1">
    <citation type="submission" date="2018-12" db="EMBL/GenBank/DDBJ databases">
        <title>Dyella dinghuensis sp. nov. DHOA06 and Dyella choica sp. nov. 4M-K27, isolated from forest soil.</title>
        <authorList>
            <person name="Qiu L.-H."/>
            <person name="Gao Z.-H."/>
        </authorList>
    </citation>
    <scope>NUCLEOTIDE SEQUENCE [LARGE SCALE GENOMIC DNA]</scope>
    <source>
        <strain evidence="2 3">4M-K27</strain>
    </source>
</reference>
<dbReference type="OrthoDB" id="9963343at2"/>
<keyword evidence="1" id="KW-0812">Transmembrane</keyword>
<dbReference type="Proteomes" id="UP000274358">
    <property type="component" value="Unassembled WGS sequence"/>
</dbReference>
<sequence length="201" mass="21607">MPTMDASLTISAALLAFQFFFNLILALGIWILARGYNPTHGIRIQRALNPASFFFLFLVIFFVTMGPILMTRSFASMWLPTYGANIHSGLSTDGVKAWVFIVDILIVSTIILKTGGWKVSPFPPLNFSVPAIAILLGDSGGMVAVYTCLLAVIYGGSLASSRRFGGSGIAGRVEDDVALWIVTTAALALTTTIGVFTRHAR</sequence>
<feature type="transmembrane region" description="Helical" evidence="1">
    <location>
        <begin position="95"/>
        <end position="112"/>
    </location>
</feature>
<evidence type="ECO:0000256" key="1">
    <source>
        <dbReference type="SAM" id="Phobius"/>
    </source>
</evidence>
<accession>A0A432LZ15</accession>
<dbReference type="EMBL" id="RYYV01000056">
    <property type="protein sequence ID" value="RUL68348.1"/>
    <property type="molecule type" value="Genomic_DNA"/>
</dbReference>
<comment type="caution">
    <text evidence="2">The sequence shown here is derived from an EMBL/GenBank/DDBJ whole genome shotgun (WGS) entry which is preliminary data.</text>
</comment>
<evidence type="ECO:0000313" key="2">
    <source>
        <dbReference type="EMBL" id="RUL68348.1"/>
    </source>
</evidence>
<dbReference type="RefSeq" id="WP_126687243.1">
    <property type="nucleotide sequence ID" value="NZ_RYYV01000056.1"/>
</dbReference>
<name>A0A432LZ15_9GAMM</name>
<feature type="transmembrane region" description="Helical" evidence="1">
    <location>
        <begin position="177"/>
        <end position="196"/>
    </location>
</feature>
<proteinExistence type="predicted"/>
<evidence type="ECO:0000313" key="3">
    <source>
        <dbReference type="Proteomes" id="UP000274358"/>
    </source>
</evidence>
<dbReference type="AlphaFoldDB" id="A0A432LZ15"/>
<keyword evidence="1" id="KW-0472">Membrane</keyword>
<feature type="transmembrane region" description="Helical" evidence="1">
    <location>
        <begin position="53"/>
        <end position="75"/>
    </location>
</feature>
<feature type="transmembrane region" description="Helical" evidence="1">
    <location>
        <begin position="132"/>
        <end position="157"/>
    </location>
</feature>
<protein>
    <submittedName>
        <fullName evidence="2">Uncharacterized protein</fullName>
    </submittedName>
</protein>
<keyword evidence="1" id="KW-1133">Transmembrane helix</keyword>
<keyword evidence="3" id="KW-1185">Reference proteome</keyword>
<gene>
    <name evidence="2" type="ORF">EKH80_23575</name>
</gene>
<feature type="transmembrane region" description="Helical" evidence="1">
    <location>
        <begin position="6"/>
        <end position="32"/>
    </location>
</feature>
<organism evidence="2 3">
    <name type="scientific">Dyella choica</name>
    <dbReference type="NCBI Taxonomy" id="1927959"/>
    <lineage>
        <taxon>Bacteria</taxon>
        <taxon>Pseudomonadati</taxon>
        <taxon>Pseudomonadota</taxon>
        <taxon>Gammaproteobacteria</taxon>
        <taxon>Lysobacterales</taxon>
        <taxon>Rhodanobacteraceae</taxon>
        <taxon>Dyella</taxon>
    </lineage>
</organism>